<evidence type="ECO:0000256" key="1">
    <source>
        <dbReference type="ARBA" id="ARBA00004571"/>
    </source>
</evidence>
<evidence type="ECO:0000259" key="8">
    <source>
        <dbReference type="Pfam" id="PF25183"/>
    </source>
</evidence>
<protein>
    <submittedName>
        <fullName evidence="9">Carboxypeptidase regulatory-like domain-containing protein</fullName>
    </submittedName>
</protein>
<accession>A0A1I6LYB5</accession>
<evidence type="ECO:0000256" key="7">
    <source>
        <dbReference type="ARBA" id="ARBA00023237"/>
    </source>
</evidence>
<evidence type="ECO:0000256" key="6">
    <source>
        <dbReference type="ARBA" id="ARBA00023136"/>
    </source>
</evidence>
<dbReference type="Proteomes" id="UP000199024">
    <property type="component" value="Unassembled WGS sequence"/>
</dbReference>
<proteinExistence type="predicted"/>
<dbReference type="InterPro" id="IPR039426">
    <property type="entry name" value="TonB-dep_rcpt-like"/>
</dbReference>
<dbReference type="Gene3D" id="2.40.170.20">
    <property type="entry name" value="TonB-dependent receptor, beta-barrel domain"/>
    <property type="match status" value="1"/>
</dbReference>
<dbReference type="AlphaFoldDB" id="A0A1I6LYB5"/>
<dbReference type="Pfam" id="PF25183">
    <property type="entry name" value="OMP_b-brl_4"/>
    <property type="match status" value="1"/>
</dbReference>
<dbReference type="OrthoDB" id="97893at2"/>
<keyword evidence="5" id="KW-0732">Signal</keyword>
<evidence type="ECO:0000256" key="2">
    <source>
        <dbReference type="ARBA" id="ARBA00022448"/>
    </source>
</evidence>
<dbReference type="Gene3D" id="2.60.40.1120">
    <property type="entry name" value="Carboxypeptidase-like, regulatory domain"/>
    <property type="match status" value="1"/>
</dbReference>
<dbReference type="InterPro" id="IPR008969">
    <property type="entry name" value="CarboxyPept-like_regulatory"/>
</dbReference>
<dbReference type="GO" id="GO:0015344">
    <property type="term" value="F:siderophore uptake transmembrane transporter activity"/>
    <property type="evidence" value="ECO:0007669"/>
    <property type="project" value="TreeGrafter"/>
</dbReference>
<comment type="subcellular location">
    <subcellularLocation>
        <location evidence="1">Cell outer membrane</location>
        <topology evidence="1">Multi-pass membrane protein</topology>
    </subcellularLocation>
</comment>
<feature type="domain" description="TonB-dependent transporter Oar-like beta-barrel" evidence="8">
    <location>
        <begin position="247"/>
        <end position="1273"/>
    </location>
</feature>
<name>A0A1I6LYB5_9BACT</name>
<dbReference type="STRING" id="474950.SAMN05421771_1457"/>
<dbReference type="InterPro" id="IPR057601">
    <property type="entry name" value="Oar-like_b-barrel"/>
</dbReference>
<keyword evidence="9" id="KW-0645">Protease</keyword>
<evidence type="ECO:0000313" key="9">
    <source>
        <dbReference type="EMBL" id="SFS08272.1"/>
    </source>
</evidence>
<keyword evidence="9" id="KW-0121">Carboxypeptidase</keyword>
<dbReference type="GO" id="GO:0044718">
    <property type="term" value="P:siderophore transmembrane transport"/>
    <property type="evidence" value="ECO:0007669"/>
    <property type="project" value="TreeGrafter"/>
</dbReference>
<gene>
    <name evidence="9" type="ORF">SAMN05421771_1457</name>
</gene>
<keyword evidence="4" id="KW-0812">Transmembrane</keyword>
<dbReference type="PANTHER" id="PTHR30069">
    <property type="entry name" value="TONB-DEPENDENT OUTER MEMBRANE RECEPTOR"/>
    <property type="match status" value="1"/>
</dbReference>
<organism evidence="9 10">
    <name type="scientific">Granulicella pectinivorans</name>
    <dbReference type="NCBI Taxonomy" id="474950"/>
    <lineage>
        <taxon>Bacteria</taxon>
        <taxon>Pseudomonadati</taxon>
        <taxon>Acidobacteriota</taxon>
        <taxon>Terriglobia</taxon>
        <taxon>Terriglobales</taxon>
        <taxon>Acidobacteriaceae</taxon>
        <taxon>Granulicella</taxon>
    </lineage>
</organism>
<keyword evidence="10" id="KW-1185">Reference proteome</keyword>
<reference evidence="9 10" key="1">
    <citation type="submission" date="2016-10" db="EMBL/GenBank/DDBJ databases">
        <authorList>
            <person name="de Groot N.N."/>
        </authorList>
    </citation>
    <scope>NUCLEOTIDE SEQUENCE [LARGE SCALE GENOMIC DNA]</scope>
    <source>
        <strain evidence="9 10">DSM 21001</strain>
    </source>
</reference>
<dbReference type="RefSeq" id="WP_089837970.1">
    <property type="nucleotide sequence ID" value="NZ_FOZL01000001.1"/>
</dbReference>
<keyword evidence="7" id="KW-0998">Cell outer membrane</keyword>
<dbReference type="GO" id="GO:0009279">
    <property type="term" value="C:cell outer membrane"/>
    <property type="evidence" value="ECO:0007669"/>
    <property type="project" value="UniProtKB-SubCell"/>
</dbReference>
<sequence>MRLKRTAWFTQRVVFFLSAFVLFLSVTSMRSQTTGQGALEGSVLDATGSVIPNAIVTATNQASGVASVRKSSGAGLYNVTPLLPGVYTVTATAPGFQTLKQENIEVNGLTTTGLNLMLQVGSASDSVTVTTAPPLMQTTSATVGAVITNETYESLPLVMGGQQRDPTSFATLTVGAQSGTRAPIFSGTGDYLAEVYIDGIPTTTIQQQGDNRVVSNGVPVEAVEQLQVISSAPSAEYQGAGAINLAIKTGGDRYHGQLVTVIRNTAFDTWGFAGNQRTQYAIINGVATQVPAGKAAEHQLEVSASAGGPIPFTHKKGFFFANYDQFHGTSSGSSALFTVPTPLMRTGDFTELGTGTYLYNPTTNACPTATTCSRQPFQALKNGVLTNNILPTNYLSSISQYEQKFLPNPNLPGLVNNYLTTGASGYANHEIVAKVTYDLTPRQRLAFAFVHGVRGSIGYGATLPLPYTAATSSVLAPTFMFVEHNWVITSRMVNQFTYGYTRFAMPVNAPTYELAPYRAGPDVGIGGLPEGQAGGNFPSTSFSTSAGFVNSPTTWVNSQRSYVTVPNSFDIVDNFVWTKGQHNLTIGFLMQWLQSNAVAQLGASGIYTQAFSPISTANFSGTTLNTGTAAAPSGYGYASFLLGAVNSGSTSVPSFTETGSRFRPISPYIQDDWKITPKLTANLGLRWDYLPSYREVLDRWSFLNPSAINPLTNSPGQLEFAGYRGSAISCECHSPVPTWKKNFGPRLGIEYAPTSKTVFRVGYAIAYSHAGGVGGRGSGGPSTLGYSSNIILPTAVTTGAGAGPSYYLNNSQAFQATGLANTNFGGPGYVVPLPTQPNASALTLNTGNYVSGGKYVTPSGAPPFVDPYLSSRAPMFEFYNLGVQQAVTRDLTVTLNYSGSQSHFVAGATVPGYWSGQIDPAYVAALGSTLATDRATNILNAQATAANIAIAQAADPAVTVPYPGYAAAGAISTTPKIGRMLQPFPQYSSPPSSTYANIANISYNALELTVKMRAYKGINFTANYTWSRNIGDDGTTRSAFPVPAVASSNGVAIPGNNRSDRDVVTTNLPHNLNIFGVFKSPFGKNKIGSDNWIARNIAGGWDLSEIFTYRSGTGIYVVGSGCTFPSTGTCMPDLVANRKDSIRKNGNYNVNQTYTGYSQTSYLDGTAFSTPNSFPLPSGAASTAVPITKIGGAPRFLGLRNPAAYNLNASLSRTFPLMKERLKFVFRADCLDVTNHVTFSMSQSQTWSAADVTNPGSTSFGKLTSASGNRQFQFTGRLVF</sequence>
<keyword evidence="6" id="KW-0472">Membrane</keyword>
<keyword evidence="2" id="KW-0813">Transport</keyword>
<dbReference type="EMBL" id="FOZL01000001">
    <property type="protein sequence ID" value="SFS08272.1"/>
    <property type="molecule type" value="Genomic_DNA"/>
</dbReference>
<evidence type="ECO:0000256" key="4">
    <source>
        <dbReference type="ARBA" id="ARBA00022692"/>
    </source>
</evidence>
<dbReference type="Pfam" id="PF13620">
    <property type="entry name" value="CarboxypepD_reg"/>
    <property type="match status" value="1"/>
</dbReference>
<evidence type="ECO:0000256" key="5">
    <source>
        <dbReference type="ARBA" id="ARBA00022729"/>
    </source>
</evidence>
<dbReference type="InterPro" id="IPR036942">
    <property type="entry name" value="Beta-barrel_TonB_sf"/>
</dbReference>
<dbReference type="SUPFAM" id="SSF56935">
    <property type="entry name" value="Porins"/>
    <property type="match status" value="1"/>
</dbReference>
<evidence type="ECO:0000256" key="3">
    <source>
        <dbReference type="ARBA" id="ARBA00022452"/>
    </source>
</evidence>
<dbReference type="PANTHER" id="PTHR30069:SF29">
    <property type="entry name" value="HEMOGLOBIN AND HEMOGLOBIN-HAPTOGLOBIN-BINDING PROTEIN 1-RELATED"/>
    <property type="match status" value="1"/>
</dbReference>
<dbReference type="SUPFAM" id="SSF49464">
    <property type="entry name" value="Carboxypeptidase regulatory domain-like"/>
    <property type="match status" value="1"/>
</dbReference>
<keyword evidence="9" id="KW-0378">Hydrolase</keyword>
<dbReference type="GO" id="GO:0004180">
    <property type="term" value="F:carboxypeptidase activity"/>
    <property type="evidence" value="ECO:0007669"/>
    <property type="project" value="UniProtKB-KW"/>
</dbReference>
<keyword evidence="3" id="KW-1134">Transmembrane beta strand</keyword>
<evidence type="ECO:0000313" key="10">
    <source>
        <dbReference type="Proteomes" id="UP000199024"/>
    </source>
</evidence>